<sequence>MQKITNPDEKEKISDSSGLFFLSAFATEIVLWYPIECMQG</sequence>
<proteinExistence type="predicted"/>
<keyword evidence="1" id="KW-0812">Transmembrane</keyword>
<gene>
    <name evidence="2" type="ORF">RUMGNA_03499</name>
</gene>
<reference evidence="2 3" key="2">
    <citation type="submission" date="2007-06" db="EMBL/GenBank/DDBJ databases">
        <title>Draft genome sequence of Ruminococcus gnavus (ATCC 29149).</title>
        <authorList>
            <person name="Sudarsanam P."/>
            <person name="Ley R."/>
            <person name="Guruge J."/>
            <person name="Turnbaugh P.J."/>
            <person name="Mahowald M."/>
            <person name="Liep D."/>
            <person name="Gordon J."/>
        </authorList>
    </citation>
    <scope>NUCLEOTIDE SEQUENCE [LARGE SCALE GENOMIC DNA]</scope>
    <source>
        <strain evidence="2 3">ATCC 29149</strain>
    </source>
</reference>
<reference evidence="2 3" key="1">
    <citation type="submission" date="2007-04" db="EMBL/GenBank/DDBJ databases">
        <authorList>
            <person name="Fulton L."/>
            <person name="Clifton S."/>
            <person name="Fulton B."/>
            <person name="Xu J."/>
            <person name="Minx P."/>
            <person name="Pepin K.H."/>
            <person name="Johnson M."/>
            <person name="Thiruvilangam P."/>
            <person name="Bhonagiri V."/>
            <person name="Nash W.E."/>
            <person name="Mardis E.R."/>
            <person name="Wilson R.K."/>
        </authorList>
    </citation>
    <scope>NUCLEOTIDE SEQUENCE [LARGE SCALE GENOMIC DNA]</scope>
    <source>
        <strain evidence="2 3">ATCC 29149</strain>
    </source>
</reference>
<dbReference type="Proteomes" id="UP000004410">
    <property type="component" value="Unassembled WGS sequence"/>
</dbReference>
<name>A7B7D3_MEDG7</name>
<evidence type="ECO:0000256" key="1">
    <source>
        <dbReference type="SAM" id="Phobius"/>
    </source>
</evidence>
<comment type="caution">
    <text evidence="2">The sequence shown here is derived from an EMBL/GenBank/DDBJ whole genome shotgun (WGS) entry which is preliminary data.</text>
</comment>
<evidence type="ECO:0000313" key="2">
    <source>
        <dbReference type="EMBL" id="EDN76395.1"/>
    </source>
</evidence>
<dbReference type="AlphaFoldDB" id="A7B7D3"/>
<evidence type="ECO:0000313" key="3">
    <source>
        <dbReference type="Proteomes" id="UP000004410"/>
    </source>
</evidence>
<accession>A7B7D3</accession>
<feature type="transmembrane region" description="Helical" evidence="1">
    <location>
        <begin position="17"/>
        <end position="35"/>
    </location>
</feature>
<dbReference type="EMBL" id="AAYG02000031">
    <property type="protein sequence ID" value="EDN76395.1"/>
    <property type="molecule type" value="Genomic_DNA"/>
</dbReference>
<dbReference type="PaxDb" id="411470-RUMGNA_03499"/>
<keyword evidence="1" id="KW-0472">Membrane</keyword>
<keyword evidence="1" id="KW-1133">Transmembrane helix</keyword>
<organism evidence="2 3">
    <name type="scientific">Mediterraneibacter gnavus (strain ATCC 29149 / DSM 114966 / JCM 6515 / VPI C7-9)</name>
    <name type="common">Ruminococcus gnavus</name>
    <dbReference type="NCBI Taxonomy" id="411470"/>
    <lineage>
        <taxon>Bacteria</taxon>
        <taxon>Bacillati</taxon>
        <taxon>Bacillota</taxon>
        <taxon>Clostridia</taxon>
        <taxon>Lachnospirales</taxon>
        <taxon>Lachnospiraceae</taxon>
        <taxon>Mediterraneibacter</taxon>
    </lineage>
</organism>
<protein>
    <submittedName>
        <fullName evidence="2">Uncharacterized protein</fullName>
    </submittedName>
</protein>